<dbReference type="FunCoup" id="D3B7G2">
    <property type="interactions" value="805"/>
</dbReference>
<comment type="caution">
    <text evidence="1">The sequence shown here is derived from an EMBL/GenBank/DDBJ whole genome shotgun (WGS) entry which is preliminary data.</text>
</comment>
<dbReference type="GeneID" id="31359887"/>
<dbReference type="Proteomes" id="UP000001396">
    <property type="component" value="Unassembled WGS sequence"/>
</dbReference>
<protein>
    <submittedName>
        <fullName evidence="1">Uncharacterized protein</fullName>
    </submittedName>
</protein>
<keyword evidence="2" id="KW-1185">Reference proteome</keyword>
<dbReference type="EMBL" id="ADBJ01000018">
    <property type="protein sequence ID" value="EFA82705.1"/>
    <property type="molecule type" value="Genomic_DNA"/>
</dbReference>
<evidence type="ECO:0000313" key="2">
    <source>
        <dbReference type="Proteomes" id="UP000001396"/>
    </source>
</evidence>
<sequence>MDDNILDIFVGNEEISGTILEKFKDQPDNMVRVALVTLVNSYTKMLTIRLNRDVAYSIYSGYKDGFPHSGGINYSSVSFPIDPTKPNVLFSFWKAKDLGLLERITDRNYPTSQIFEKLIESFITLINMSVSVFFDLSGIQASGFKNSNKC</sequence>
<evidence type="ECO:0000313" key="1">
    <source>
        <dbReference type="EMBL" id="EFA82705.1"/>
    </source>
</evidence>
<dbReference type="AlphaFoldDB" id="D3B7G2"/>
<reference evidence="1 2" key="1">
    <citation type="journal article" date="2011" name="Genome Res.">
        <title>Phylogeny-wide analysis of social amoeba genomes highlights ancient origins for complex intercellular communication.</title>
        <authorList>
            <person name="Heidel A.J."/>
            <person name="Lawal H.M."/>
            <person name="Felder M."/>
            <person name="Schilde C."/>
            <person name="Helps N.R."/>
            <person name="Tunggal B."/>
            <person name="Rivero F."/>
            <person name="John U."/>
            <person name="Schleicher M."/>
            <person name="Eichinger L."/>
            <person name="Platzer M."/>
            <person name="Noegel A.A."/>
            <person name="Schaap P."/>
            <person name="Gloeckner G."/>
        </authorList>
    </citation>
    <scope>NUCLEOTIDE SEQUENCE [LARGE SCALE GENOMIC DNA]</scope>
    <source>
        <strain evidence="2">ATCC 26659 / Pp 5 / PN500</strain>
    </source>
</reference>
<dbReference type="RefSeq" id="XP_020434822.1">
    <property type="nucleotide sequence ID" value="XM_020575302.1"/>
</dbReference>
<dbReference type="OMA" id="FWKARNF"/>
<accession>D3B7G2</accession>
<gene>
    <name evidence="1" type="ORF">PPL_04400</name>
</gene>
<organism evidence="1 2">
    <name type="scientific">Heterostelium pallidum (strain ATCC 26659 / Pp 5 / PN500)</name>
    <name type="common">Cellular slime mold</name>
    <name type="synonym">Polysphondylium pallidum</name>
    <dbReference type="NCBI Taxonomy" id="670386"/>
    <lineage>
        <taxon>Eukaryota</taxon>
        <taxon>Amoebozoa</taxon>
        <taxon>Evosea</taxon>
        <taxon>Eumycetozoa</taxon>
        <taxon>Dictyostelia</taxon>
        <taxon>Acytosteliales</taxon>
        <taxon>Acytosteliaceae</taxon>
        <taxon>Heterostelium</taxon>
    </lineage>
</organism>
<proteinExistence type="predicted"/>
<dbReference type="InParanoid" id="D3B7G2"/>
<name>D3B7G2_HETP5</name>